<comment type="function">
    <text evidence="12">Prenyltransferase that catalyzes the transfer of the geranylgeranyl moiety of geranylgeranyl diphosphate (GGPP) to the C2 hydroxyl of (S)-3-O-geranylgeranylglyceryl phosphate (GGGP). This reaction is the second ether-bond-formation step in the biosynthesis of archaeal membrane lipids.</text>
</comment>
<evidence type="ECO:0000256" key="10">
    <source>
        <dbReference type="ARBA" id="ARBA00023209"/>
    </source>
</evidence>
<dbReference type="InterPro" id="IPR044878">
    <property type="entry name" value="UbiA_sf"/>
</dbReference>
<dbReference type="Pfam" id="PF01040">
    <property type="entry name" value="UbiA"/>
    <property type="match status" value="1"/>
</dbReference>
<keyword evidence="6 12" id="KW-0460">Magnesium</keyword>
<dbReference type="HAMAP" id="MF_01286">
    <property type="entry name" value="DGGGP_synth"/>
    <property type="match status" value="1"/>
</dbReference>
<evidence type="ECO:0000313" key="14">
    <source>
        <dbReference type="Proteomes" id="UP000070491"/>
    </source>
</evidence>
<evidence type="ECO:0000256" key="6">
    <source>
        <dbReference type="ARBA" id="ARBA00022842"/>
    </source>
</evidence>
<dbReference type="CDD" id="cd13961">
    <property type="entry name" value="PT_UbiA_DGGGPS"/>
    <property type="match status" value="1"/>
</dbReference>
<feature type="transmembrane region" description="Helical" evidence="12">
    <location>
        <begin position="36"/>
        <end position="55"/>
    </location>
</feature>
<name>A0A133VII0_9EURY</name>
<comment type="similarity">
    <text evidence="12">Belongs to the UbiA prenyltransferase family. DGGGP synthase subfamily.</text>
</comment>
<dbReference type="GO" id="GO:0047295">
    <property type="term" value="F:geranylgeranylglycerol-phosphate geranylgeranyltransferase activity"/>
    <property type="evidence" value="ECO:0007669"/>
    <property type="project" value="UniProtKB-UniRule"/>
</dbReference>
<dbReference type="EMBL" id="LHYG01000010">
    <property type="protein sequence ID" value="KXB06224.1"/>
    <property type="molecule type" value="Genomic_DNA"/>
</dbReference>
<keyword evidence="10 12" id="KW-0594">Phospholipid biosynthesis</keyword>
<evidence type="ECO:0000256" key="12">
    <source>
        <dbReference type="HAMAP-Rule" id="MF_01286"/>
    </source>
</evidence>
<comment type="catalytic activity">
    <reaction evidence="12">
        <text>sn-3-O-(geranylgeranyl)glycerol 1-phosphate + (2E,6E,10E)-geranylgeranyl diphosphate = 2,3-bis-O-(geranylgeranyl)-sn-glycerol 1-phosphate + diphosphate</text>
        <dbReference type="Rhea" id="RHEA:18109"/>
        <dbReference type="ChEBI" id="CHEBI:33019"/>
        <dbReference type="ChEBI" id="CHEBI:57677"/>
        <dbReference type="ChEBI" id="CHEBI:58756"/>
        <dbReference type="ChEBI" id="CHEBI:58837"/>
        <dbReference type="EC" id="2.5.1.42"/>
    </reaction>
</comment>
<keyword evidence="9 12" id="KW-0472">Membrane</keyword>
<dbReference type="AlphaFoldDB" id="A0A133VII0"/>
<keyword evidence="7 12" id="KW-1133">Transmembrane helix</keyword>
<keyword evidence="4 12" id="KW-0808">Transferase</keyword>
<feature type="transmembrane region" description="Helical" evidence="12">
    <location>
        <begin position="12"/>
        <end position="30"/>
    </location>
</feature>
<comment type="pathway">
    <text evidence="12">Membrane lipid metabolism; glycerophospholipid metabolism.</text>
</comment>
<comment type="caution">
    <text evidence="13">The sequence shown here is derived from an EMBL/GenBank/DDBJ whole genome shotgun (WGS) entry which is preliminary data.</text>
</comment>
<dbReference type="Gene3D" id="1.20.120.1780">
    <property type="entry name" value="UbiA prenyltransferase"/>
    <property type="match status" value="1"/>
</dbReference>
<feature type="transmembrane region" description="Helical" evidence="12">
    <location>
        <begin position="199"/>
        <end position="220"/>
    </location>
</feature>
<dbReference type="UniPathway" id="UPA00940"/>
<sequence length="278" mass="28906">MKTKAVINLPRPHNCILAGIGVLIGAIIALGNIPSIRITFAFLAAALVSGAGNAVNDYADRELDAINNPDRPIPSGKIKPRTALLTSGTLFALGIISAALIGRISCLLLASINSGLLAYYAASLKRKGLIGNLTISYLVGSNFLFGGLAVGGFRTVGILGAMAAFSTAGRELIKDIEDIRGDKKSGSESFPLKYGRKKAAALAIIFTVIAIALTPLPYWLGIFGELYFLAVATSIAAFAVGMIIVGKSQSKENTSKASLSYKIAMGLGLMAFLVGTIV</sequence>
<dbReference type="GO" id="GO:0046474">
    <property type="term" value="P:glycerophospholipid biosynthetic process"/>
    <property type="evidence" value="ECO:0007669"/>
    <property type="project" value="UniProtKB-UniRule"/>
</dbReference>
<dbReference type="GO" id="GO:0000287">
    <property type="term" value="F:magnesium ion binding"/>
    <property type="evidence" value="ECO:0007669"/>
    <property type="project" value="UniProtKB-UniRule"/>
</dbReference>
<dbReference type="GO" id="GO:0005886">
    <property type="term" value="C:plasma membrane"/>
    <property type="evidence" value="ECO:0007669"/>
    <property type="project" value="UniProtKB-SubCell"/>
</dbReference>
<evidence type="ECO:0000313" key="13">
    <source>
        <dbReference type="EMBL" id="KXB06224.1"/>
    </source>
</evidence>
<evidence type="ECO:0000256" key="3">
    <source>
        <dbReference type="ARBA" id="ARBA00022516"/>
    </source>
</evidence>
<keyword evidence="3 12" id="KW-0444">Lipid biosynthesis</keyword>
<reference evidence="13 14" key="1">
    <citation type="journal article" date="2016" name="Sci. Rep.">
        <title>Metabolic traits of an uncultured archaeal lineage -MSBL1- from brine pools of the Red Sea.</title>
        <authorList>
            <person name="Mwirichia R."/>
            <person name="Alam I."/>
            <person name="Rashid M."/>
            <person name="Vinu M."/>
            <person name="Ba-Alawi W."/>
            <person name="Anthony Kamau A."/>
            <person name="Kamanda Ngugi D."/>
            <person name="Goker M."/>
            <person name="Klenk H.P."/>
            <person name="Bajic V."/>
            <person name="Stingl U."/>
        </authorList>
    </citation>
    <scope>NUCLEOTIDE SEQUENCE [LARGE SCALE GENOMIC DNA]</scope>
    <source>
        <strain evidence="13">SCGC-AAA382F02</strain>
    </source>
</reference>
<keyword evidence="8 12" id="KW-0443">Lipid metabolism</keyword>
<evidence type="ECO:0000256" key="5">
    <source>
        <dbReference type="ARBA" id="ARBA00022692"/>
    </source>
</evidence>
<dbReference type="InterPro" id="IPR050475">
    <property type="entry name" value="Prenyltransferase_related"/>
</dbReference>
<evidence type="ECO:0000256" key="7">
    <source>
        <dbReference type="ARBA" id="ARBA00022989"/>
    </source>
</evidence>
<evidence type="ECO:0000256" key="1">
    <source>
        <dbReference type="ARBA" id="ARBA00004651"/>
    </source>
</evidence>
<dbReference type="PANTHER" id="PTHR42723">
    <property type="entry name" value="CHLOROPHYLL SYNTHASE"/>
    <property type="match status" value="1"/>
</dbReference>
<accession>A0A133VII0</accession>
<feature type="transmembrane region" description="Helical" evidence="12">
    <location>
        <begin position="226"/>
        <end position="246"/>
    </location>
</feature>
<gene>
    <name evidence="13" type="ORF">AKJ53_01010</name>
</gene>
<keyword evidence="5 12" id="KW-0812">Transmembrane</keyword>
<dbReference type="PANTHER" id="PTHR42723:SF1">
    <property type="entry name" value="CHLOROPHYLL SYNTHASE, CHLOROPLASTIC"/>
    <property type="match status" value="1"/>
</dbReference>
<evidence type="ECO:0000256" key="4">
    <source>
        <dbReference type="ARBA" id="ARBA00022679"/>
    </source>
</evidence>
<keyword evidence="14" id="KW-1185">Reference proteome</keyword>
<dbReference type="Gene3D" id="1.10.357.140">
    <property type="entry name" value="UbiA prenyltransferase"/>
    <property type="match status" value="1"/>
</dbReference>
<dbReference type="EC" id="2.5.1.42" evidence="12"/>
<comment type="cofactor">
    <cofactor evidence="12">
        <name>Mg(2+)</name>
        <dbReference type="ChEBI" id="CHEBI:18420"/>
    </cofactor>
</comment>
<evidence type="ECO:0000256" key="9">
    <source>
        <dbReference type="ARBA" id="ARBA00023136"/>
    </source>
</evidence>
<dbReference type="InterPro" id="IPR000537">
    <property type="entry name" value="UbiA_prenyltransferase"/>
</dbReference>
<organism evidence="13 14">
    <name type="scientific">candidate division MSBL1 archaeon SCGC-AAA382F02</name>
    <dbReference type="NCBI Taxonomy" id="1698282"/>
    <lineage>
        <taxon>Archaea</taxon>
        <taxon>Methanobacteriati</taxon>
        <taxon>Methanobacteriota</taxon>
        <taxon>candidate division MSBL1</taxon>
    </lineage>
</organism>
<feature type="transmembrane region" description="Helical" evidence="12">
    <location>
        <begin position="258"/>
        <end position="277"/>
    </location>
</feature>
<dbReference type="InterPro" id="IPR023547">
    <property type="entry name" value="DGGGP_synth"/>
</dbReference>
<protein>
    <recommendedName>
        <fullName evidence="12">Digeranylgeranylglyceryl phosphate synthase</fullName>
        <shortName evidence="12">DGGGP synthase</shortName>
        <shortName evidence="12">DGGGPS</shortName>
        <ecNumber evidence="12">2.5.1.42</ecNumber>
    </recommendedName>
    <alternativeName>
        <fullName evidence="12">(S)-2,3-di-O-geranylgeranylglyceryl phosphate synthase</fullName>
    </alternativeName>
    <alternativeName>
        <fullName evidence="12">Geranylgeranylglycerol-phosphate geranylgeranyltransferase</fullName>
    </alternativeName>
</protein>
<evidence type="ECO:0000256" key="8">
    <source>
        <dbReference type="ARBA" id="ARBA00023098"/>
    </source>
</evidence>
<dbReference type="Proteomes" id="UP000070491">
    <property type="component" value="Unassembled WGS sequence"/>
</dbReference>
<feature type="transmembrane region" description="Helical" evidence="12">
    <location>
        <begin position="89"/>
        <end position="122"/>
    </location>
</feature>
<keyword evidence="11 12" id="KW-1208">Phospholipid metabolism</keyword>
<comment type="subcellular location">
    <subcellularLocation>
        <location evidence="1 12">Cell membrane</location>
        <topology evidence="1 12">Multi-pass membrane protein</topology>
    </subcellularLocation>
</comment>
<proteinExistence type="inferred from homology"/>
<evidence type="ECO:0000256" key="2">
    <source>
        <dbReference type="ARBA" id="ARBA00022475"/>
    </source>
</evidence>
<feature type="transmembrane region" description="Helical" evidence="12">
    <location>
        <begin position="142"/>
        <end position="165"/>
    </location>
</feature>
<evidence type="ECO:0000256" key="11">
    <source>
        <dbReference type="ARBA" id="ARBA00023264"/>
    </source>
</evidence>
<keyword evidence="2 12" id="KW-1003">Cell membrane</keyword>